<dbReference type="STRING" id="1344416.A0A139A2Z0"/>
<dbReference type="InterPro" id="IPR029063">
    <property type="entry name" value="SAM-dependent_MTases_sf"/>
</dbReference>
<dbReference type="PANTHER" id="PTHR14614:SF132">
    <property type="entry name" value="PROTEIN-LYSINE METHYLTRANSFERASE C42C1.13"/>
    <property type="match status" value="1"/>
</dbReference>
<dbReference type="CDD" id="cd02440">
    <property type="entry name" value="AdoMet_MTases"/>
    <property type="match status" value="1"/>
</dbReference>
<dbReference type="OrthoDB" id="407325at2759"/>
<name>A0A139A2Z0_GONPJ</name>
<sequence length="324" mass="35317">MPFEDDAEVSPGDLFRAYNSSDAESENGDAREVEDVEGEERIGGVRIVKVPLEPGKRGGREIVIEEDVLPGCGGRTWESAFLLTSYLTRHPAVVRQKRVLELGCGTGVVGLVAAGLGAREVVLTDLECMLDVARRNVEVNRGVLGGSKVDGEVAEGDGATTPGKANGGGDNTAAPHARVIVRELAWGSDLSPEWWAAERLGTVIPAPPSSPPLAPTTTPTPPPLDIILAADCVYLESCFDPLLKTLLDLTASPSQSDTGERTEGWKPPEVIVAYKKRWRREKRFWKTVKKEFLVEIIDTDVRPTYEKENLVIYSLRRKPTPHTK</sequence>
<dbReference type="InterPro" id="IPR019410">
    <property type="entry name" value="Methyltransf_16"/>
</dbReference>
<dbReference type="PANTHER" id="PTHR14614">
    <property type="entry name" value="HEPATOCELLULAR CARCINOMA-ASSOCIATED ANTIGEN"/>
    <property type="match status" value="1"/>
</dbReference>
<dbReference type="SUPFAM" id="SSF53335">
    <property type="entry name" value="S-adenosyl-L-methionine-dependent methyltransferases"/>
    <property type="match status" value="1"/>
</dbReference>
<reference evidence="2 3" key="1">
    <citation type="journal article" date="2015" name="Genome Biol. Evol.">
        <title>Phylogenomic analyses indicate that early fungi evolved digesting cell walls of algal ancestors of land plants.</title>
        <authorList>
            <person name="Chang Y."/>
            <person name="Wang S."/>
            <person name="Sekimoto S."/>
            <person name="Aerts A.L."/>
            <person name="Choi C."/>
            <person name="Clum A."/>
            <person name="LaButti K.M."/>
            <person name="Lindquist E.A."/>
            <person name="Yee Ngan C."/>
            <person name="Ohm R.A."/>
            <person name="Salamov A.A."/>
            <person name="Grigoriev I.V."/>
            <person name="Spatafora J.W."/>
            <person name="Berbee M.L."/>
        </authorList>
    </citation>
    <scope>NUCLEOTIDE SEQUENCE [LARGE SCALE GENOMIC DNA]</scope>
    <source>
        <strain evidence="2 3">JEL478</strain>
    </source>
</reference>
<proteinExistence type="predicted"/>
<feature type="region of interest" description="Disordered" evidence="1">
    <location>
        <begin position="152"/>
        <end position="172"/>
    </location>
</feature>
<evidence type="ECO:0008006" key="4">
    <source>
        <dbReference type="Google" id="ProtNLM"/>
    </source>
</evidence>
<accession>A0A139A2Z0</accession>
<evidence type="ECO:0000256" key="1">
    <source>
        <dbReference type="SAM" id="MobiDB-lite"/>
    </source>
</evidence>
<keyword evidence="3" id="KW-1185">Reference proteome</keyword>
<dbReference type="Proteomes" id="UP000070544">
    <property type="component" value="Unassembled WGS sequence"/>
</dbReference>
<dbReference type="Pfam" id="PF10294">
    <property type="entry name" value="Methyltransf_16"/>
    <property type="match status" value="2"/>
</dbReference>
<dbReference type="AlphaFoldDB" id="A0A139A2Z0"/>
<gene>
    <name evidence="2" type="ORF">M427DRAFT_73145</name>
</gene>
<evidence type="ECO:0000313" key="2">
    <source>
        <dbReference type="EMBL" id="KXS11176.1"/>
    </source>
</evidence>
<protein>
    <recommendedName>
        <fullName evidence="4">Protein-lysine N-methyltransferase EFM6</fullName>
    </recommendedName>
</protein>
<feature type="region of interest" description="Disordered" evidence="1">
    <location>
        <begin position="1"/>
        <end position="36"/>
    </location>
</feature>
<dbReference type="Gene3D" id="3.40.50.150">
    <property type="entry name" value="Vaccinia Virus protein VP39"/>
    <property type="match status" value="1"/>
</dbReference>
<dbReference type="EMBL" id="KQ965806">
    <property type="protein sequence ID" value="KXS11176.1"/>
    <property type="molecule type" value="Genomic_DNA"/>
</dbReference>
<organism evidence="2 3">
    <name type="scientific">Gonapodya prolifera (strain JEL478)</name>
    <name type="common">Monoblepharis prolifera</name>
    <dbReference type="NCBI Taxonomy" id="1344416"/>
    <lineage>
        <taxon>Eukaryota</taxon>
        <taxon>Fungi</taxon>
        <taxon>Fungi incertae sedis</taxon>
        <taxon>Chytridiomycota</taxon>
        <taxon>Chytridiomycota incertae sedis</taxon>
        <taxon>Monoblepharidomycetes</taxon>
        <taxon>Monoblepharidales</taxon>
        <taxon>Gonapodyaceae</taxon>
        <taxon>Gonapodya</taxon>
    </lineage>
</organism>
<evidence type="ECO:0000313" key="3">
    <source>
        <dbReference type="Proteomes" id="UP000070544"/>
    </source>
</evidence>